<sequence length="150" mass="16907">MKDEKNPELRMKMKNVDDTSGGNVLGLPYPKSYDGSEDFVSYLRTFNRVATAHGWMPARCAQILPLYLTGSALAIYEGMPDGEKNSWKVLIEGLASRLRKMSSKETALVKLAERRQEFGESLEEFSNDLKNLVERAYPDASFELNISALH</sequence>
<dbReference type="Proteomes" id="UP000580250">
    <property type="component" value="Unassembled WGS sequence"/>
</dbReference>
<name>A0A6V7WYU1_MELEN</name>
<dbReference type="PANTHER" id="PTHR33223:SF6">
    <property type="entry name" value="CCHC-TYPE DOMAIN-CONTAINING PROTEIN"/>
    <property type="match status" value="1"/>
</dbReference>
<dbReference type="AlphaFoldDB" id="A0A6V7WYU1"/>
<comment type="caution">
    <text evidence="1">The sequence shown here is derived from an EMBL/GenBank/DDBJ whole genome shotgun (WGS) entry which is preliminary data.</text>
</comment>
<protein>
    <submittedName>
        <fullName evidence="1">Uncharacterized protein</fullName>
    </submittedName>
</protein>
<accession>A0A6V7WYU1</accession>
<reference evidence="1 2" key="1">
    <citation type="submission" date="2020-08" db="EMBL/GenBank/DDBJ databases">
        <authorList>
            <person name="Koutsovoulos G."/>
            <person name="Danchin GJ E."/>
        </authorList>
    </citation>
    <scope>NUCLEOTIDE SEQUENCE [LARGE SCALE GENOMIC DNA]</scope>
</reference>
<evidence type="ECO:0000313" key="1">
    <source>
        <dbReference type="EMBL" id="CAD2191927.1"/>
    </source>
</evidence>
<organism evidence="1 2">
    <name type="scientific">Meloidogyne enterolobii</name>
    <name type="common">Root-knot nematode worm</name>
    <name type="synonym">Meloidogyne mayaguensis</name>
    <dbReference type="NCBI Taxonomy" id="390850"/>
    <lineage>
        <taxon>Eukaryota</taxon>
        <taxon>Metazoa</taxon>
        <taxon>Ecdysozoa</taxon>
        <taxon>Nematoda</taxon>
        <taxon>Chromadorea</taxon>
        <taxon>Rhabditida</taxon>
        <taxon>Tylenchina</taxon>
        <taxon>Tylenchomorpha</taxon>
        <taxon>Tylenchoidea</taxon>
        <taxon>Meloidogynidae</taxon>
        <taxon>Meloidogyninae</taxon>
        <taxon>Meloidogyne</taxon>
    </lineage>
</organism>
<gene>
    <name evidence="1" type="ORF">MENT_LOCUS44787</name>
</gene>
<proteinExistence type="predicted"/>
<dbReference type="OrthoDB" id="5875139at2759"/>
<dbReference type="PANTHER" id="PTHR33223">
    <property type="entry name" value="CCHC-TYPE DOMAIN-CONTAINING PROTEIN"/>
    <property type="match status" value="1"/>
</dbReference>
<evidence type="ECO:0000313" key="2">
    <source>
        <dbReference type="Proteomes" id="UP000580250"/>
    </source>
</evidence>
<dbReference type="EMBL" id="CAJEWN010000910">
    <property type="protein sequence ID" value="CAD2191927.1"/>
    <property type="molecule type" value="Genomic_DNA"/>
</dbReference>